<comment type="caution">
    <text evidence="2">The sequence shown here is derived from an EMBL/GenBank/DDBJ whole genome shotgun (WGS) entry which is preliminary data.</text>
</comment>
<dbReference type="Proteomes" id="UP000287853">
    <property type="component" value="Unassembled WGS sequence"/>
</dbReference>
<evidence type="ECO:0000313" key="3">
    <source>
        <dbReference type="Proteomes" id="UP000287853"/>
    </source>
</evidence>
<accession>A0A3S3QVV3</accession>
<gene>
    <name evidence="2" type="ORF">H206_02438</name>
</gene>
<dbReference type="GO" id="GO:0015969">
    <property type="term" value="P:guanosine tetraphosphate metabolic process"/>
    <property type="evidence" value="ECO:0007669"/>
    <property type="project" value="InterPro"/>
</dbReference>
<keyword evidence="3" id="KW-1185">Reference proteome</keyword>
<name>A0A3S3QVV3_9BACT</name>
<evidence type="ECO:0000259" key="1">
    <source>
        <dbReference type="SMART" id="SM00954"/>
    </source>
</evidence>
<organism evidence="2 3">
    <name type="scientific">Candidatus Electrothrix aarhusensis</name>
    <dbReference type="NCBI Taxonomy" id="1859131"/>
    <lineage>
        <taxon>Bacteria</taxon>
        <taxon>Pseudomonadati</taxon>
        <taxon>Thermodesulfobacteriota</taxon>
        <taxon>Desulfobulbia</taxon>
        <taxon>Desulfobulbales</taxon>
        <taxon>Desulfobulbaceae</taxon>
        <taxon>Candidatus Electrothrix</taxon>
    </lineage>
</organism>
<protein>
    <recommendedName>
        <fullName evidence="1">RelA/SpoT domain-containing protein</fullName>
    </recommendedName>
</protein>
<proteinExistence type="predicted"/>
<feature type="domain" description="RelA/SpoT" evidence="1">
    <location>
        <begin position="42"/>
        <end position="161"/>
    </location>
</feature>
<evidence type="ECO:0000313" key="2">
    <source>
        <dbReference type="EMBL" id="RWX43802.1"/>
    </source>
</evidence>
<reference evidence="2 3" key="1">
    <citation type="submission" date="2017-01" db="EMBL/GenBank/DDBJ databases">
        <title>The cable genome- insights into the physiology and evolution of filamentous bacteria capable of sulfide oxidation via long distance electron transfer.</title>
        <authorList>
            <person name="Schreiber L."/>
            <person name="Bjerg J.T."/>
            <person name="Boggild A."/>
            <person name="Van De Vossenberg J."/>
            <person name="Meysman F."/>
            <person name="Nielsen L.P."/>
            <person name="Schramm A."/>
            <person name="Kjeldsen K.U."/>
        </authorList>
    </citation>
    <scope>NUCLEOTIDE SEQUENCE [LARGE SCALE GENOMIC DNA]</scope>
    <source>
        <strain evidence="2">MCF</strain>
    </source>
</reference>
<dbReference type="InterPro" id="IPR043519">
    <property type="entry name" value="NT_sf"/>
</dbReference>
<dbReference type="InterPro" id="IPR007685">
    <property type="entry name" value="RelA_SpoT"/>
</dbReference>
<sequence length="325" mass="37222">MKVEHSIRVKYQELWEKYSALKTEVGDLLLESCEENGWFFEHRLKSEENYASKLSTGRYSDAEIDDFYACTIVVPNLRYVPNAVELVSACYDIFDKKPGETVKSRPTDFSFNSIRMLCRLKKGVTEKFLDSCVFEVQVKTLLEHACSKATHDFSYKGGTVSWGRERLAAQIKAVLDNADLSILEMESLSSSSFLDQKNESYEKMKAIVLFIRNEWEDSSDNIMPSDLKRLAEVTAKILSASNLDIIRLKNAVKKETDEGRGKNTKNQSIYSILLQSLINQERKNVMKYLQGKKQKCKQQILIPPEIELPEGTDIKTLKNAVFLPR</sequence>
<dbReference type="SUPFAM" id="SSF81301">
    <property type="entry name" value="Nucleotidyltransferase"/>
    <property type="match status" value="1"/>
</dbReference>
<dbReference type="AlphaFoldDB" id="A0A3S3QVV3"/>
<dbReference type="Pfam" id="PF04607">
    <property type="entry name" value="RelA_SpoT"/>
    <property type="match status" value="1"/>
</dbReference>
<dbReference type="SMART" id="SM00954">
    <property type="entry name" value="RelA_SpoT"/>
    <property type="match status" value="1"/>
</dbReference>
<dbReference type="Gene3D" id="3.30.460.10">
    <property type="entry name" value="Beta Polymerase, domain 2"/>
    <property type="match status" value="1"/>
</dbReference>
<dbReference type="EMBL" id="MTKO01000109">
    <property type="protein sequence ID" value="RWX43802.1"/>
    <property type="molecule type" value="Genomic_DNA"/>
</dbReference>